<proteinExistence type="inferred from homology"/>
<comment type="caution">
    <text evidence="6">The sequence shown here is derived from an EMBL/GenBank/DDBJ whole genome shotgun (WGS) entry which is preliminary data.</text>
</comment>
<evidence type="ECO:0000259" key="5">
    <source>
        <dbReference type="Pfam" id="PF06321"/>
    </source>
</evidence>
<name>A0A412TD71_BACSE</name>
<dbReference type="Pfam" id="PF06321">
    <property type="entry name" value="P_gingi_FimA"/>
    <property type="match status" value="1"/>
</dbReference>
<dbReference type="Gene3D" id="2.60.40.3690">
    <property type="match status" value="1"/>
</dbReference>
<organism evidence="6 7">
    <name type="scientific">Bacteroides stercoris</name>
    <dbReference type="NCBI Taxonomy" id="46506"/>
    <lineage>
        <taxon>Bacteria</taxon>
        <taxon>Pseudomonadati</taxon>
        <taxon>Bacteroidota</taxon>
        <taxon>Bacteroidia</taxon>
        <taxon>Bacteroidales</taxon>
        <taxon>Bacteroidaceae</taxon>
        <taxon>Bacteroides</taxon>
    </lineage>
</organism>
<evidence type="ECO:0000256" key="2">
    <source>
        <dbReference type="ARBA" id="ARBA00006011"/>
    </source>
</evidence>
<comment type="similarity">
    <text evidence="2">Belongs to the bacteroidetes fimbrillin superfamily. FimA/Mfa1 family.</text>
</comment>
<evidence type="ECO:0000313" key="7">
    <source>
        <dbReference type="Proteomes" id="UP000283482"/>
    </source>
</evidence>
<reference evidence="6 7" key="1">
    <citation type="submission" date="2018-08" db="EMBL/GenBank/DDBJ databases">
        <title>A genome reference for cultivated species of the human gut microbiota.</title>
        <authorList>
            <person name="Zou Y."/>
            <person name="Xue W."/>
            <person name="Luo G."/>
        </authorList>
    </citation>
    <scope>NUCLEOTIDE SEQUENCE [LARGE SCALE GENOMIC DNA]</scope>
    <source>
        <strain evidence="6 7">AM40-34</strain>
    </source>
</reference>
<dbReference type="InterPro" id="IPR029141">
    <property type="entry name" value="FimA_N"/>
</dbReference>
<dbReference type="Proteomes" id="UP000283482">
    <property type="component" value="Unassembled WGS sequence"/>
</dbReference>
<evidence type="ECO:0000256" key="4">
    <source>
        <dbReference type="ARBA" id="ARBA00023263"/>
    </source>
</evidence>
<keyword evidence="4" id="KW-0281">Fimbrium</keyword>
<dbReference type="GO" id="GO:0009289">
    <property type="term" value="C:pilus"/>
    <property type="evidence" value="ECO:0007669"/>
    <property type="project" value="UniProtKB-SubCell"/>
</dbReference>
<accession>A0A412TD71</accession>
<gene>
    <name evidence="6" type="ORF">DW889_07875</name>
</gene>
<dbReference type="Gene3D" id="2.60.40.2580">
    <property type="match status" value="1"/>
</dbReference>
<evidence type="ECO:0000256" key="1">
    <source>
        <dbReference type="ARBA" id="ARBA00004561"/>
    </source>
</evidence>
<dbReference type="RefSeq" id="WP_117906965.1">
    <property type="nucleotide sequence ID" value="NZ_AP031449.1"/>
</dbReference>
<dbReference type="EMBL" id="QSGN01000015">
    <property type="protein sequence ID" value="RHB29628.1"/>
    <property type="molecule type" value="Genomic_DNA"/>
</dbReference>
<protein>
    <recommendedName>
        <fullName evidence="5">Major fimbrial subunit protein N-terminal domain-containing protein</fullName>
    </recommendedName>
</protein>
<feature type="domain" description="Major fimbrial subunit protein N-terminal" evidence="5">
    <location>
        <begin position="53"/>
        <end position="182"/>
    </location>
</feature>
<keyword evidence="3" id="KW-0732">Signal</keyword>
<evidence type="ECO:0000313" key="6">
    <source>
        <dbReference type="EMBL" id="RHB29628.1"/>
    </source>
</evidence>
<dbReference type="AlphaFoldDB" id="A0A412TD71"/>
<evidence type="ECO:0000256" key="3">
    <source>
        <dbReference type="ARBA" id="ARBA00022729"/>
    </source>
</evidence>
<sequence length="405" mass="42868">MSEIKTLKYKKTLRIAGICIICWLYALAFAALASSCSGEDESAGRNMAKTALLRLNVSGTGAASTRATAAALPENESAVHRLAIGLFYADGSVNTIVESAVESGGTAGTLAVKDILCSPGVCDVIVIANVPEGTFAGVQTKNEFVGKNVSLVQTVRNGQQASDLLPMSGISEQPVTLEAGKTVSASINLSRLVARISISSIRSAFSLNYAGATFMLDRIFLCNALEASRVSPGDVTQTMPANPAWLHGGMTSEQPDGSFLWTEGAGFLLNDVTPSEGILITSDEYTVPYWFYAFANNDAANRTKLVLSGYFDPDGSVGPKTPVYVYYPIVVNRLQTGTIITPSGSVSQDGTGDGTIVRNRDYRIKAVIKGDGEPTPGTEVVPSNLELTVSVDDWTLKIVQEVELD</sequence>
<comment type="subcellular location">
    <subcellularLocation>
        <location evidence="1">Fimbrium</location>
    </subcellularLocation>
</comment>